<feature type="region of interest" description="Disordered" evidence="1">
    <location>
        <begin position="435"/>
        <end position="462"/>
    </location>
</feature>
<feature type="domain" description="RapA2 cadherin-like" evidence="2">
    <location>
        <begin position="987"/>
        <end position="1073"/>
    </location>
</feature>
<protein>
    <submittedName>
        <fullName evidence="4">Tandem-95 repeat protein</fullName>
    </submittedName>
</protein>
<dbReference type="Pfam" id="PF17963">
    <property type="entry name" value="Big_9"/>
    <property type="match status" value="4"/>
</dbReference>
<evidence type="ECO:0000313" key="5">
    <source>
        <dbReference type="Proteomes" id="UP000824280"/>
    </source>
</evidence>
<dbReference type="Proteomes" id="UP000824280">
    <property type="component" value="Chromosome"/>
</dbReference>
<dbReference type="Pfam" id="PF19116">
    <property type="entry name" value="DUF5801"/>
    <property type="match status" value="6"/>
</dbReference>
<dbReference type="Gene3D" id="2.60.40.3440">
    <property type="match status" value="2"/>
</dbReference>
<feature type="region of interest" description="Disordered" evidence="1">
    <location>
        <begin position="329"/>
        <end position="351"/>
    </location>
</feature>
<feature type="domain" description="DUF5801" evidence="3">
    <location>
        <begin position="2518"/>
        <end position="2642"/>
    </location>
</feature>
<dbReference type="NCBIfam" id="TIGR01965">
    <property type="entry name" value="VCBS_repeat"/>
    <property type="match status" value="2"/>
</dbReference>
<gene>
    <name evidence="4" type="ORF">K3166_00720</name>
</gene>
<feature type="compositionally biased region" description="Basic and acidic residues" evidence="1">
    <location>
        <begin position="21"/>
        <end position="34"/>
    </location>
</feature>
<dbReference type="NCBIfam" id="NF012211">
    <property type="entry name" value="tand_rpt_95"/>
    <property type="match status" value="1"/>
</dbReference>
<dbReference type="InterPro" id="IPR043824">
    <property type="entry name" value="DUF5801"/>
</dbReference>
<feature type="domain" description="DUF5801" evidence="3">
    <location>
        <begin position="2936"/>
        <end position="3012"/>
    </location>
</feature>
<feature type="region of interest" description="Disordered" evidence="1">
    <location>
        <begin position="644"/>
        <end position="678"/>
    </location>
</feature>
<reference evidence="4 5" key="1">
    <citation type="submission" date="2021-08" db="EMBL/GenBank/DDBJ databases">
        <title>Comparative Genomics Analysis of the Genus Qipengyuania Reveals Extensive Genetic Diversity and Metabolic Versatility, Including the Description of Fifteen Novel Species.</title>
        <authorList>
            <person name="Liu Y."/>
        </authorList>
    </citation>
    <scope>NUCLEOTIDE SEQUENCE [LARGE SCALE GENOMIC DNA]</scope>
    <source>
        <strain evidence="4 5">1XM2-8</strain>
    </source>
</reference>
<sequence length="3573" mass="357975">MMDSFEQNGDFSDTQESQDTDTGRTRATRPDGAARAEIVLTPDANNVVVLPEGASLETLTAQGRDLVLVLDDGTRVIIPEGAIIVPQIVFDGVTIPAANLAALLTGNEPQPAAGDPQSSGGNFEVDPGNIQAAFDIGDLLPYTQLAFPEDKEREVIPYNVENDPDIVIETPDNPAGVINAIARVDEAGLPARNVDGNDETPGTRDETNAETATGTIVFNAPDGVAAVLINGVEITEIGQVFVGDSGTLTITSINLVTGEIGFSYTLSDNLVGETVDGSFVMTVVDVDGDSATATLQIIVVDDAPIALDDSDSMDAGTYGPIAGNVMTGEGTDSGAAGADEEGADGASVTGVSFGGSDNGSLTIDGDYGTLVLEADGSYTYTRFPDAPGGVSDAFDYVLTDADGSTSSATLTITIGDSTPEITLLPEGEAATIVDEEGLPARSGESEGSDAGSDSETSTGTINFVSPDGVASVTLDGTVITGAGQTIVIGNGTLTVTAFDAAAGTLTYSYTLEDNTSGDDTGFEVELVVTDLDGDTATGTFTIGVIDDVPTANDDSAAQGGENDPVTVDVFVNDVQGADSVQLDAIAAVDGTLSGAGSLAYNGDGTFTYTPAAGETGTVTFDYQIMDGDGDVSTATVTITLQPDSTPEISVQGDNDVEESGLGARDGEPEGSNSASDGEIAEGTINIATGGDTIASLVIDGVDVTGGGSVTTTSGVLTVTLTGGVYTYTYELTDNTLSDPDSESFSLTVTDSDGDTASTTLVIAIIDDAPSAEDDANSIGAGEYGPVGGNVLGNDTQGADGASVTSYTGAGGSGAADSTIQGLYGTLTIAADGTYSYTRDADTPGGVEDSFDYVITDGDGDTATATLVISIADSPVTLDLPVAGGAGTLVDEAGLPAGSEAATDGEFTSGTFTYTAPDGPAVITLGGDTVTAVGQTITGSFGTLTITSIADGAIGYTYELTTNTSGDDTFDAFAVTVTDQDGDTTGGTLQIDIVDDVPTAVADTDSVTEDGPLIATGNVITDAEANGDNGADTEGADGALVSAVGFGATSGTVGVALAGAYGSLVLEDDGTYTYELDNQNPLVQGLDSTESLTEVFTYTVLDGDGDTSTTTLTITINGANDIVTINGLDLSGPEEIVDEDDLADGSSPDAGALVQGGTFTVDSPDGLTNLTVGGTAVWGAGQTYPITVTGDFGTVSITGVTVTTDANGDVVSATVSYEYELSDNTLDHTVSGEDSLVDSFEVVATDTDGSQDTASLDVQVIDDVPTANDDAAGQVNENDPIVIDALGNDVFGADGVDITDIASVVVATQGSQGTATYDPATGLFTYVPAPGAGSNGDLTDSFTYTITDNDGDSSTATVTVTLQPDSEPQGGQVAAAVDDDGLVGGNPDSTTGDLDANANDDPADTSEASFTGLLDFSVGNDGPAVIGFDPALDGSTAMVGTEMVTYSVTGTTLTATGPRGVLFTVEITDTATGAYTVTLVDNVLHADGADENDAFASLDFTVTDSDGDVTTTNLGITFDDDAPTATNNTNSVTEGATVTGNILTDDDGAGIDAGGADGLAGIIGVTSVGTNDSDNTGPFTVSSALGTLTVLADGSYTYQSFANSTNSDTTDTFIYQIIDADGDIAEATLVIDISNVAGRAEDDEATVNEAGLDGIGSAGATDSEIDADGQITVTGAAGTLTYTLTSSATGTYGTLTLDSVTGEYTYTLTAPVDGDSLLPDQGGDNGTNTVTGEEAFTYEVRDDLGNLIDTGTINVEIVDDVPNATDQTLVTVAEDAADITGNVMTDGTPDTEGADGATVTAITVGAQTVVVPQDGTDATLVTANGTYTIDMDGNWSFNPNPGLDQSGGAISADFTYTLTDGDGDTDTATQPINIEDGTDPADPAPIILNLDDQNLADGSTPAGPDFDADTINFVPGSDPFTSIVFGDTSGLLGGLTWVRVDDNTITGSDGGRLVVTLELTVNGNDATVTATLEDNYLGHPNPLIDDLSVLGSVDVVATDVDGDTAIGGVLVRVSDDRPTIEAVAPTAGLIEVDETNLGLADSANLSGLFTPDYNADGAGSVGAYTLGLTGSATSLVDTATGEDVVVTMNGSTIEGRTDGTGDLVFTIEVAADGTVTLTQLRAVVHADDTDPDDVTGGLADDLVTLTATVTDGDGDTDTATADIGGAFAFRDDGPAIDATVVDLDTVLLTTQDADTVGGSDTDVSTADFGGAFSVASSSYGADGEGSISWAYDLVVDAAASGLTSDGVDISLSLVGGVVEGRAGGTLVFTIAVDAGTGVVTLTQFEEIDHDLPGDATDYDNQLETLATGLVTLRGTATIEDGDGDTASETVLLDLGGNIRFADDGPDVTVTGVAPALIVDETDLGTDATGEFGDVFTFDFGADGPGSVGGGESYDLGISASGADSGLVDTATGNSVFLFLEAGVVVGREGTDALDAATGDTVFTLSVDADGTVTLDQQRAVVHADGTDPDDATGLGSAGLVTLTATATDGDGDTHTATINIGDAITFEDDGPSTDTNPTVLLDDDALGGNAGGTGDDADAANTSGTLAHDFGEDGGSIAFETTGAPAGFQYVTSGDDILIQQDQGSGFVTVLTVTLNTATGAYTVTQNLPILHADGNDENNESFSLTYTVTDGDTDTATGTLTINVDDDTPIANSDTDSLTEGGTATGNVLDGTGTTSGAAGIDQPGADGFGSPAVLGVSHSGLGTSDTAADGGGNYVLTGDFGTLTINEDGSYSYAVATDSITQNETDTFTYTIQDADGDTTTATLTFSIDNVTLVGDDASVTVFEEALDTTIDVGDVAAGSVTGSDPSQTTETSTGQVSVAGATGYSIAGGTSAGGFTTIAGTYGTLVINETSGEFTYTLTAPFTTNPAANDGVTTALEAETFTYTATDANGNTTTGDITVDIVDDVPYAVVPEAADDIVNGPSAVSGPYDLDVDGSVVDNYGADGAGTVRFSPSLDGTDSGLTSSFQTITYVLDDDQTLRGVTTGGDTIFTVTLNPADGTYTVDMDGSIDSTSDITFNPLTAQFVGGNGSWTGFVPIGDSVINPIDDDSQDLLLTPAINGADGGTINSTANSGGVGGGASVGGGETFRVDFVTDLRGNPADSTQNDYAGAANRDHVFDGHYTVNGATALFKSTSGSTVNIAAFDDLDGNNIVGDGNLDTITGVAITYRGVAYEGPGGESLITTSGTYLINGRSFTVTFNNDGTVDVANLEGDPGQSQIGTQIAVFTDDGYNSVEYTHAGGDTFQVGGFGASTITTDPVTWDIPVEVVDGDGDVSTTGDITITASTPDASPVTVMEEIAIKDDLLDLVVNDNDTAGSFGFLPAAGTGSLGAGMMRSEVRTAEMATVAAMATGFAMPELLGAAAMQFEAANGLEGHETVFEVQAAPLDLGREMPQLDSGMDFASPVGGDIADAGFEANILSSGSVSDGAPAFFAADPADSGIDYSALTASEFGGAEQPGAFGGLDASFAGASGAMEALLLMEASAAPADIASVDSKPTVAEAIQDIAAEAGIDALVSHYAPGNELAAASSDGVMMPAQGLLDTMLHTGTEMGMMGGFTTTDQLDEAAALVGSAA</sequence>
<name>A0ABX8ZE32_9SPHN</name>
<dbReference type="InterPro" id="IPR013783">
    <property type="entry name" value="Ig-like_fold"/>
</dbReference>
<feature type="region of interest" description="Disordered" evidence="1">
    <location>
        <begin position="1"/>
        <end position="36"/>
    </location>
</feature>
<evidence type="ECO:0000313" key="4">
    <source>
        <dbReference type="EMBL" id="QZD87270.1"/>
    </source>
</evidence>
<feature type="compositionally biased region" description="Polar residues" evidence="1">
    <location>
        <begin position="1"/>
        <end position="17"/>
    </location>
</feature>
<accession>A0ABX8ZE32</accession>
<dbReference type="InterPro" id="IPR010221">
    <property type="entry name" value="VCBS_dom"/>
</dbReference>
<feature type="region of interest" description="Disordered" evidence="1">
    <location>
        <begin position="108"/>
        <end position="127"/>
    </location>
</feature>
<feature type="domain" description="DUF5801" evidence="3">
    <location>
        <begin position="1399"/>
        <end position="1515"/>
    </location>
</feature>
<evidence type="ECO:0000259" key="3">
    <source>
        <dbReference type="Pfam" id="PF19116"/>
    </source>
</evidence>
<proteinExistence type="predicted"/>
<organism evidence="4 5">
    <name type="scientific">Qipengyuania psychrotolerans</name>
    <dbReference type="NCBI Taxonomy" id="2867238"/>
    <lineage>
        <taxon>Bacteria</taxon>
        <taxon>Pseudomonadati</taxon>
        <taxon>Pseudomonadota</taxon>
        <taxon>Alphaproteobacteria</taxon>
        <taxon>Sphingomonadales</taxon>
        <taxon>Erythrobacteraceae</taxon>
        <taxon>Qipengyuania</taxon>
    </lineage>
</organism>
<evidence type="ECO:0000259" key="2">
    <source>
        <dbReference type="Pfam" id="PF17803"/>
    </source>
</evidence>
<keyword evidence="5" id="KW-1185">Reference proteome</keyword>
<feature type="domain" description="RapA2 cadherin-like" evidence="2">
    <location>
        <begin position="291"/>
        <end position="380"/>
    </location>
</feature>
<dbReference type="Pfam" id="PF17803">
    <property type="entry name" value="Cadherin_4"/>
    <property type="match status" value="2"/>
</dbReference>
<dbReference type="RefSeq" id="WP_221422809.1">
    <property type="nucleotide sequence ID" value="NZ_CP081297.1"/>
</dbReference>
<dbReference type="Gene3D" id="2.60.40.10">
    <property type="entry name" value="Immunoglobulins"/>
    <property type="match status" value="1"/>
</dbReference>
<feature type="region of interest" description="Disordered" evidence="1">
    <location>
        <begin position="190"/>
        <end position="209"/>
    </location>
</feature>
<feature type="domain" description="DUF5801" evidence="3">
    <location>
        <begin position="2355"/>
        <end position="2500"/>
    </location>
</feature>
<dbReference type="EMBL" id="CP081297">
    <property type="protein sequence ID" value="QZD87270.1"/>
    <property type="molecule type" value="Genomic_DNA"/>
</dbReference>
<feature type="domain" description="DUF5801" evidence="3">
    <location>
        <begin position="2029"/>
        <end position="2163"/>
    </location>
</feature>
<feature type="domain" description="DUF5801" evidence="3">
    <location>
        <begin position="2199"/>
        <end position="2329"/>
    </location>
</feature>
<feature type="compositionally biased region" description="Low complexity" evidence="1">
    <location>
        <begin position="448"/>
        <end position="460"/>
    </location>
</feature>
<feature type="region of interest" description="Disordered" evidence="1">
    <location>
        <begin position="1376"/>
        <end position="1404"/>
    </location>
</feature>
<dbReference type="InterPro" id="IPR040853">
    <property type="entry name" value="RapA2_cadherin-like"/>
</dbReference>
<evidence type="ECO:0000256" key="1">
    <source>
        <dbReference type="SAM" id="MobiDB-lite"/>
    </source>
</evidence>